<dbReference type="AlphaFoldDB" id="A0A6N8F759"/>
<accession>A0A6N8F759</accession>
<dbReference type="PANTHER" id="PTHR37805:SF1">
    <property type="entry name" value="CYTOPLASMIC PROTEIN"/>
    <property type="match status" value="1"/>
</dbReference>
<organism evidence="1 2">
    <name type="scientific">Psychrosphaera haliotis</name>
    <dbReference type="NCBI Taxonomy" id="555083"/>
    <lineage>
        <taxon>Bacteria</taxon>
        <taxon>Pseudomonadati</taxon>
        <taxon>Pseudomonadota</taxon>
        <taxon>Gammaproteobacteria</taxon>
        <taxon>Alteromonadales</taxon>
        <taxon>Pseudoalteromonadaceae</taxon>
        <taxon>Psychrosphaera</taxon>
    </lineage>
</organism>
<evidence type="ECO:0000313" key="1">
    <source>
        <dbReference type="EMBL" id="MUH72068.1"/>
    </source>
</evidence>
<proteinExistence type="predicted"/>
<dbReference type="Proteomes" id="UP000439994">
    <property type="component" value="Unassembled WGS sequence"/>
</dbReference>
<dbReference type="OrthoDB" id="9788465at2"/>
<gene>
    <name evidence="1" type="ORF">GNP35_05970</name>
</gene>
<dbReference type="PANTHER" id="PTHR37805">
    <property type="entry name" value="CYTOPLASMIC PROTEIN-RELATED"/>
    <property type="match status" value="1"/>
</dbReference>
<evidence type="ECO:0000313" key="2">
    <source>
        <dbReference type="Proteomes" id="UP000439994"/>
    </source>
</evidence>
<keyword evidence="2" id="KW-1185">Reference proteome</keyword>
<protein>
    <submittedName>
        <fullName evidence="1">DUF1456 family protein</fullName>
    </submittedName>
</protein>
<comment type="caution">
    <text evidence="1">The sequence shown here is derived from an EMBL/GenBank/DDBJ whole genome shotgun (WGS) entry which is preliminary data.</text>
</comment>
<name>A0A6N8F759_9GAMM</name>
<sequence length="156" mass="18149">MTNNDVLRRLRFTFDLKDSALIDIFSSTNVSVTNDQITDWLKKEEDEGYVSLHDKDFASFLNGFINLKRGKREGAQPEPEKNLNNNMIFQKLRIALNLQAEDILDILALADFNLSKHELSALFRKPGNKNYRECKDQILRNFLQGVQLKYRPIQSK</sequence>
<dbReference type="InterPro" id="IPR009921">
    <property type="entry name" value="YehS-like"/>
</dbReference>
<dbReference type="RefSeq" id="WP_155695273.1">
    <property type="nucleotide sequence ID" value="NZ_BAAAFQ010000004.1"/>
</dbReference>
<dbReference type="EMBL" id="WOCD01000003">
    <property type="protein sequence ID" value="MUH72068.1"/>
    <property type="molecule type" value="Genomic_DNA"/>
</dbReference>
<reference evidence="1 2" key="1">
    <citation type="submission" date="2019-11" db="EMBL/GenBank/DDBJ databases">
        <title>P. haliotis isolates from Z. marina roots.</title>
        <authorList>
            <person name="Cohen M."/>
            <person name="Jospin G."/>
            <person name="Eisen J.A."/>
            <person name="Coil D.A."/>
        </authorList>
    </citation>
    <scope>NUCLEOTIDE SEQUENCE [LARGE SCALE GENOMIC DNA]</scope>
    <source>
        <strain evidence="1 2">UCD-MCMsp1aY</strain>
    </source>
</reference>
<dbReference type="Pfam" id="PF07308">
    <property type="entry name" value="DUF1456"/>
    <property type="match status" value="2"/>
</dbReference>